<keyword evidence="4" id="KW-1185">Reference proteome</keyword>
<dbReference type="EMBL" id="LBDA02000042">
    <property type="protein sequence ID" value="OIK25999.1"/>
    <property type="molecule type" value="Genomic_DNA"/>
</dbReference>
<feature type="compositionally biased region" description="Low complexity" evidence="1">
    <location>
        <begin position="38"/>
        <end position="56"/>
    </location>
</feature>
<dbReference type="SUPFAM" id="SSF110087">
    <property type="entry name" value="DR1885-like metal-binding protein"/>
    <property type="match status" value="1"/>
</dbReference>
<accession>A0A1J4Q1G3</accession>
<dbReference type="PROSITE" id="PS51257">
    <property type="entry name" value="PROKAR_LIPOPROTEIN"/>
    <property type="match status" value="1"/>
</dbReference>
<feature type="signal peptide" evidence="2">
    <location>
        <begin position="1"/>
        <end position="38"/>
    </location>
</feature>
<evidence type="ECO:0000256" key="1">
    <source>
        <dbReference type="SAM" id="MobiDB-lite"/>
    </source>
</evidence>
<name>A0A1J4Q1G3_9ACTN</name>
<evidence type="ECO:0000313" key="3">
    <source>
        <dbReference type="EMBL" id="OIK25999.1"/>
    </source>
</evidence>
<dbReference type="OrthoDB" id="9796962at2"/>
<dbReference type="Proteomes" id="UP000034838">
    <property type="component" value="Unassembled WGS sequence"/>
</dbReference>
<sequence length="182" mass="19099">MTRPTTLTRPHHRLRVRASAALLLGCAALTGCSASSSAASHAAPASPSSSASAGSATYDEPVLKVTGAYVRQPVTDDMAAGYFTITNSGRQPDKLTGVTSDIASMVTMHRTTDKNQMVPVKAFTVPAGGSLTLRTGGNHLMFMGLKKRPTAGETVTLHLRFAESDSITLRVPVKPTTYQPAN</sequence>
<comment type="caution">
    <text evidence="3">The sequence shown here is derived from an EMBL/GenBank/DDBJ whole genome shotgun (WGS) entry which is preliminary data.</text>
</comment>
<keyword evidence="2" id="KW-0732">Signal</keyword>
<dbReference type="Pfam" id="PF04314">
    <property type="entry name" value="PCuAC"/>
    <property type="match status" value="1"/>
</dbReference>
<evidence type="ECO:0000256" key="2">
    <source>
        <dbReference type="SAM" id="SignalP"/>
    </source>
</evidence>
<dbReference type="AlphaFoldDB" id="A0A1J4Q1G3"/>
<reference evidence="3" key="1">
    <citation type="submission" date="2016-10" db="EMBL/GenBank/DDBJ databases">
        <title>Genome sequence of Streptomyces malaysiense MUSC 136.</title>
        <authorList>
            <person name="Lee L.-H."/>
            <person name="Ser H.-L."/>
        </authorList>
    </citation>
    <scope>NUCLEOTIDE SEQUENCE [LARGE SCALE GENOMIC DNA]</scope>
    <source>
        <strain evidence="3">MUSC 136</strain>
    </source>
</reference>
<feature type="region of interest" description="Disordered" evidence="1">
    <location>
        <begin position="38"/>
        <end position="57"/>
    </location>
</feature>
<dbReference type="InterPro" id="IPR007410">
    <property type="entry name" value="LpqE-like"/>
</dbReference>
<feature type="chain" id="PRO_5038903225" description="Copper resistance protein CopZ" evidence="2">
    <location>
        <begin position="39"/>
        <end position="182"/>
    </location>
</feature>
<dbReference type="InterPro" id="IPR058248">
    <property type="entry name" value="Lxx211020-like"/>
</dbReference>
<evidence type="ECO:0000313" key="4">
    <source>
        <dbReference type="Proteomes" id="UP000034838"/>
    </source>
</evidence>
<organism evidence="3 4">
    <name type="scientific">Streptomyces malaysiense</name>
    <dbReference type="NCBI Taxonomy" id="1428626"/>
    <lineage>
        <taxon>Bacteria</taxon>
        <taxon>Bacillati</taxon>
        <taxon>Actinomycetota</taxon>
        <taxon>Actinomycetes</taxon>
        <taxon>Kitasatosporales</taxon>
        <taxon>Streptomycetaceae</taxon>
        <taxon>Streptomyces</taxon>
    </lineage>
</organism>
<dbReference type="PANTHER" id="PTHR36302">
    <property type="entry name" value="BLR7088 PROTEIN"/>
    <property type="match status" value="1"/>
</dbReference>
<dbReference type="PANTHER" id="PTHR36302:SF1">
    <property type="entry name" value="COPPER CHAPERONE PCU(A)C"/>
    <property type="match status" value="1"/>
</dbReference>
<dbReference type="RefSeq" id="WP_046423663.1">
    <property type="nucleotide sequence ID" value="NZ_LBDA02000042.1"/>
</dbReference>
<gene>
    <name evidence="3" type="ORF">VT52_018925</name>
</gene>
<evidence type="ECO:0008006" key="5">
    <source>
        <dbReference type="Google" id="ProtNLM"/>
    </source>
</evidence>
<dbReference type="Gene3D" id="2.60.40.1890">
    <property type="entry name" value="PCu(A)C copper chaperone"/>
    <property type="match status" value="1"/>
</dbReference>
<proteinExistence type="predicted"/>
<protein>
    <recommendedName>
        <fullName evidence="5">Copper resistance protein CopZ</fullName>
    </recommendedName>
</protein>
<dbReference type="InterPro" id="IPR036182">
    <property type="entry name" value="PCuAC_sf"/>
</dbReference>